<evidence type="ECO:0000313" key="2">
    <source>
        <dbReference type="EMBL" id="KAK1126212.1"/>
    </source>
</evidence>
<feature type="region of interest" description="Disordered" evidence="1">
    <location>
        <begin position="286"/>
        <end position="307"/>
    </location>
</feature>
<gene>
    <name evidence="2" type="ORF">K0M31_004845</name>
</gene>
<reference evidence="2" key="1">
    <citation type="submission" date="2021-10" db="EMBL/GenBank/DDBJ databases">
        <title>Melipona bicolor Genome sequencing and assembly.</title>
        <authorList>
            <person name="Araujo N.S."/>
            <person name="Arias M.C."/>
        </authorList>
    </citation>
    <scope>NUCLEOTIDE SEQUENCE</scope>
    <source>
        <strain evidence="2">USP_2M_L1-L4_2017</strain>
        <tissue evidence="2">Whole body</tissue>
    </source>
</reference>
<feature type="region of interest" description="Disordered" evidence="1">
    <location>
        <begin position="368"/>
        <end position="391"/>
    </location>
</feature>
<proteinExistence type="predicted"/>
<feature type="compositionally biased region" description="Low complexity" evidence="1">
    <location>
        <begin position="375"/>
        <end position="391"/>
    </location>
</feature>
<protein>
    <submittedName>
        <fullName evidence="2">Uncharacterized protein</fullName>
    </submittedName>
</protein>
<dbReference type="Proteomes" id="UP001177670">
    <property type="component" value="Unassembled WGS sequence"/>
</dbReference>
<dbReference type="AlphaFoldDB" id="A0AA40FVN1"/>
<organism evidence="2 3">
    <name type="scientific">Melipona bicolor</name>
    <dbReference type="NCBI Taxonomy" id="60889"/>
    <lineage>
        <taxon>Eukaryota</taxon>
        <taxon>Metazoa</taxon>
        <taxon>Ecdysozoa</taxon>
        <taxon>Arthropoda</taxon>
        <taxon>Hexapoda</taxon>
        <taxon>Insecta</taxon>
        <taxon>Pterygota</taxon>
        <taxon>Neoptera</taxon>
        <taxon>Endopterygota</taxon>
        <taxon>Hymenoptera</taxon>
        <taxon>Apocrita</taxon>
        <taxon>Aculeata</taxon>
        <taxon>Apoidea</taxon>
        <taxon>Anthophila</taxon>
        <taxon>Apidae</taxon>
        <taxon>Melipona</taxon>
    </lineage>
</organism>
<feature type="region of interest" description="Disordered" evidence="1">
    <location>
        <begin position="172"/>
        <end position="212"/>
    </location>
</feature>
<comment type="caution">
    <text evidence="2">The sequence shown here is derived from an EMBL/GenBank/DDBJ whole genome shotgun (WGS) entry which is preliminary data.</text>
</comment>
<feature type="compositionally biased region" description="Polar residues" evidence="1">
    <location>
        <begin position="296"/>
        <end position="307"/>
    </location>
</feature>
<keyword evidence="3" id="KW-1185">Reference proteome</keyword>
<dbReference type="EMBL" id="JAHYIQ010000014">
    <property type="protein sequence ID" value="KAK1126212.1"/>
    <property type="molecule type" value="Genomic_DNA"/>
</dbReference>
<evidence type="ECO:0000256" key="1">
    <source>
        <dbReference type="SAM" id="MobiDB-lite"/>
    </source>
</evidence>
<accession>A0AA40FVN1</accession>
<name>A0AA40FVN1_9HYME</name>
<feature type="compositionally biased region" description="Basic and acidic residues" evidence="1">
    <location>
        <begin position="179"/>
        <end position="190"/>
    </location>
</feature>
<evidence type="ECO:0000313" key="3">
    <source>
        <dbReference type="Proteomes" id="UP001177670"/>
    </source>
</evidence>
<feature type="compositionally biased region" description="Basic residues" evidence="1">
    <location>
        <begin position="191"/>
        <end position="201"/>
    </location>
</feature>
<sequence length="601" mass="68553">MYSGDRGSSCKIKKPSHVRRLNFGQSNLTSNAIKQFQNDVPLTDENLTDVPCGEKNEPSCKQNGMYVNCTTIETSYWSPILGTSVTVSRKISPILGTAKRRKINDINKKENIKRNLFESLSDTFSPNVSPILGSSYSHKRTKRKFGRNKSQRKVLDRIENIRVETDAKSPSICTKAYNRPKESPILDRNSHYKHKRRKRKKEQNTSNFQTNATNSCDSVNKEIFQNKWRILCTSTTKLKNCFQCDVLKHGSDSNISDDSVTSQSSMTAIKRNIEDSSKDVNIEIESSNEDCDSDKNNISSDTNKGSIVSNSIKEDADTQHVDPVTGNYKQDQTSSFHKFTSLHLPSCSRDSSDDTYYSEAEQVQCPFSNVRRSSQKISQTSSQDTDTKSSTQINAKITPEKTHVNESMMQLTILDSVKKRRKPKRGSLVEKLQSTINSQVSFVRIWRHRLKQAIKQNVSMPSVTVFVRTCVTRFSRQFLEGVVIEDPFNLLLHGTKSSVVKPISIMTIPDIAGRIEMKSKGLVQIFPPWETLDDEKSTLNVTYIRVMLDCKTDSRPYKEDFHQSKMFVKDFRCQCIDKNTMFSDCKDRFNKPNVIEKLFTD</sequence>